<dbReference type="EMBL" id="JAASQJ010000003">
    <property type="protein sequence ID" value="NIJ53803.1"/>
    <property type="molecule type" value="Genomic_DNA"/>
</dbReference>
<sequence length="95" mass="10415">MSIDRGVSDLPKRARGSTDLLTTDFNPLTLNKPSLANIDLLVRSVGLVANIDLLCPKLKPGVEISDEPLALDVRVFDSSTNAYKYTFSEMRLFGS</sequence>
<gene>
    <name evidence="1" type="ORF">FHS68_002985</name>
</gene>
<evidence type="ECO:0000313" key="2">
    <source>
        <dbReference type="Proteomes" id="UP001179181"/>
    </source>
</evidence>
<accession>A0ABX0UMX4</accession>
<dbReference type="RefSeq" id="WP_167271342.1">
    <property type="nucleotide sequence ID" value="NZ_JAASQJ010000003.1"/>
</dbReference>
<reference evidence="1 2" key="1">
    <citation type="submission" date="2020-03" db="EMBL/GenBank/DDBJ databases">
        <title>Genomic Encyclopedia of Type Strains, Phase IV (KMG-IV): sequencing the most valuable type-strain genomes for metagenomic binning, comparative biology and taxonomic classification.</title>
        <authorList>
            <person name="Goeker M."/>
        </authorList>
    </citation>
    <scope>NUCLEOTIDE SEQUENCE [LARGE SCALE GENOMIC DNA]</scope>
    <source>
        <strain evidence="1 2">DSM 102865</strain>
    </source>
</reference>
<keyword evidence="2" id="KW-1185">Reference proteome</keyword>
<organism evidence="1 2">
    <name type="scientific">Dyadobacter arcticus</name>
    <dbReference type="NCBI Taxonomy" id="1078754"/>
    <lineage>
        <taxon>Bacteria</taxon>
        <taxon>Pseudomonadati</taxon>
        <taxon>Bacteroidota</taxon>
        <taxon>Cytophagia</taxon>
        <taxon>Cytophagales</taxon>
        <taxon>Spirosomataceae</taxon>
        <taxon>Dyadobacter</taxon>
    </lineage>
</organism>
<evidence type="ECO:0000313" key="1">
    <source>
        <dbReference type="EMBL" id="NIJ53803.1"/>
    </source>
</evidence>
<comment type="caution">
    <text evidence="1">The sequence shown here is derived from an EMBL/GenBank/DDBJ whole genome shotgun (WGS) entry which is preliminary data.</text>
</comment>
<name>A0ABX0UMX4_9BACT</name>
<dbReference type="Proteomes" id="UP001179181">
    <property type="component" value="Unassembled WGS sequence"/>
</dbReference>
<proteinExistence type="predicted"/>
<protein>
    <submittedName>
        <fullName evidence="1">Uncharacterized protein</fullName>
    </submittedName>
</protein>